<feature type="compositionally biased region" description="Basic and acidic residues" evidence="1">
    <location>
        <begin position="43"/>
        <end position="52"/>
    </location>
</feature>
<evidence type="ECO:0000313" key="3">
    <source>
        <dbReference type="Proteomes" id="UP000036987"/>
    </source>
</evidence>
<dbReference type="AlphaFoldDB" id="A0A0K9P6Q7"/>
<dbReference type="PANTHER" id="PTHR31105">
    <property type="entry name" value="EXTRA-LARGE G-PROTEIN-LIKE"/>
    <property type="match status" value="1"/>
</dbReference>
<sequence>MDSKRRQDVDSTTGVPNRESRFFKTGISMRTLRPKIKTFKSADTVEGKKEEETGGDCNTNISISSASPEKDNTIGSMSRTFSGLSFSRSENENGESSSSTSTGISVSESSDRAMSVRRWKKRDFAMAPSEHRHPGVEESISLCNSSSNASGFYRSMSIDDECYEHQPSPQNRPFGQPLFQRRSTGFHRKHHVDGDEEMRRRRGKMNAVEVPLKKYCMPVLGGANMVLCKYCHTFVQIPQTLRISRTLGNSFKLRCGNIHCERIISFFVYDGIHIVPLKQHN</sequence>
<gene>
    <name evidence="2" type="ORF">ZOSMA_391G00110</name>
</gene>
<dbReference type="GO" id="GO:1900150">
    <property type="term" value="P:regulation of defense response to fungus"/>
    <property type="evidence" value="ECO:0007669"/>
    <property type="project" value="InterPro"/>
</dbReference>
<evidence type="ECO:0000256" key="1">
    <source>
        <dbReference type="SAM" id="MobiDB-lite"/>
    </source>
</evidence>
<keyword evidence="3" id="KW-1185">Reference proteome</keyword>
<dbReference type="OrthoDB" id="1930285at2759"/>
<dbReference type="EMBL" id="LFYR01001195">
    <property type="protein sequence ID" value="KMZ63880.1"/>
    <property type="molecule type" value="Genomic_DNA"/>
</dbReference>
<feature type="compositionally biased region" description="Polar residues" evidence="1">
    <location>
        <begin position="56"/>
        <end position="84"/>
    </location>
</feature>
<dbReference type="PANTHER" id="PTHR31105:SF42">
    <property type="entry name" value="OS02G0258300 PROTEIN"/>
    <property type="match status" value="1"/>
</dbReference>
<evidence type="ECO:0000313" key="2">
    <source>
        <dbReference type="EMBL" id="KMZ63880.1"/>
    </source>
</evidence>
<name>A0A0K9P6Q7_ZOSMR</name>
<reference evidence="3" key="1">
    <citation type="journal article" date="2016" name="Nature">
        <title>The genome of the seagrass Zostera marina reveals angiosperm adaptation to the sea.</title>
        <authorList>
            <person name="Olsen J.L."/>
            <person name="Rouze P."/>
            <person name="Verhelst B."/>
            <person name="Lin Y.-C."/>
            <person name="Bayer T."/>
            <person name="Collen J."/>
            <person name="Dattolo E."/>
            <person name="De Paoli E."/>
            <person name="Dittami S."/>
            <person name="Maumus F."/>
            <person name="Michel G."/>
            <person name="Kersting A."/>
            <person name="Lauritano C."/>
            <person name="Lohaus R."/>
            <person name="Toepel M."/>
            <person name="Tonon T."/>
            <person name="Vanneste K."/>
            <person name="Amirebrahimi M."/>
            <person name="Brakel J."/>
            <person name="Bostroem C."/>
            <person name="Chovatia M."/>
            <person name="Grimwood J."/>
            <person name="Jenkins J.W."/>
            <person name="Jueterbock A."/>
            <person name="Mraz A."/>
            <person name="Stam W.T."/>
            <person name="Tice H."/>
            <person name="Bornberg-Bauer E."/>
            <person name="Green P.J."/>
            <person name="Pearson G.A."/>
            <person name="Procaccini G."/>
            <person name="Duarte C.M."/>
            <person name="Schmutz J."/>
            <person name="Reusch T.B.H."/>
            <person name="Van de Peer Y."/>
        </authorList>
    </citation>
    <scope>NUCLEOTIDE SEQUENCE [LARGE SCALE GENOMIC DNA]</scope>
    <source>
        <strain evidence="3">cv. Finnish</strain>
    </source>
</reference>
<feature type="compositionally biased region" description="Low complexity" evidence="1">
    <location>
        <begin position="94"/>
        <end position="108"/>
    </location>
</feature>
<proteinExistence type="predicted"/>
<protein>
    <submittedName>
        <fullName evidence="2">Uncharacterized protein</fullName>
    </submittedName>
</protein>
<dbReference type="InterPro" id="IPR040244">
    <property type="entry name" value="EDR4-like"/>
</dbReference>
<feature type="region of interest" description="Disordered" evidence="1">
    <location>
        <begin position="1"/>
        <end position="113"/>
    </location>
</feature>
<accession>A0A0K9P6Q7</accession>
<dbReference type="Proteomes" id="UP000036987">
    <property type="component" value="Unassembled WGS sequence"/>
</dbReference>
<organism evidence="2 3">
    <name type="scientific">Zostera marina</name>
    <name type="common">Eelgrass</name>
    <dbReference type="NCBI Taxonomy" id="29655"/>
    <lineage>
        <taxon>Eukaryota</taxon>
        <taxon>Viridiplantae</taxon>
        <taxon>Streptophyta</taxon>
        <taxon>Embryophyta</taxon>
        <taxon>Tracheophyta</taxon>
        <taxon>Spermatophyta</taxon>
        <taxon>Magnoliopsida</taxon>
        <taxon>Liliopsida</taxon>
        <taxon>Zosteraceae</taxon>
        <taxon>Zostera</taxon>
    </lineage>
</organism>
<comment type="caution">
    <text evidence="2">The sequence shown here is derived from an EMBL/GenBank/DDBJ whole genome shotgun (WGS) entry which is preliminary data.</text>
</comment>